<name>A0A286U3T4_9BACT</name>
<dbReference type="Proteomes" id="UP000218542">
    <property type="component" value="Unassembled WGS sequence"/>
</dbReference>
<evidence type="ECO:0000313" key="2">
    <source>
        <dbReference type="Proteomes" id="UP000218542"/>
    </source>
</evidence>
<reference evidence="2" key="1">
    <citation type="journal article" date="2017" name="Environ. Microbiol. Rep.">
        <title>Genetic Diversity of Marine Anaerobic Ammonium-Oxidizing Bacteria as Revealed by Genomic and Proteomic Analyses of 'Candidatus Scalindua japonica'.</title>
        <authorList>
            <person name="Oshiki M."/>
            <person name="Mizuto K."/>
            <person name="Kimura Z."/>
            <person name="Kindaichi T."/>
            <person name="Satoh H."/>
            <person name="Okabe S."/>
        </authorList>
    </citation>
    <scope>NUCLEOTIDE SEQUENCE [LARGE SCALE GENOMIC DNA]</scope>
    <source>
        <strain evidence="2">husup-a2</strain>
    </source>
</reference>
<organism evidence="1 2">
    <name type="scientific">Candidatus Scalindua japonica</name>
    <dbReference type="NCBI Taxonomy" id="1284222"/>
    <lineage>
        <taxon>Bacteria</taxon>
        <taxon>Pseudomonadati</taxon>
        <taxon>Planctomycetota</taxon>
        <taxon>Candidatus Brocadiia</taxon>
        <taxon>Candidatus Brocadiales</taxon>
        <taxon>Candidatus Scalinduaceae</taxon>
        <taxon>Candidatus Scalindua</taxon>
    </lineage>
</organism>
<proteinExistence type="predicted"/>
<accession>A0A286U3T4</accession>
<keyword evidence="1" id="KW-0670">Pyruvate</keyword>
<dbReference type="GO" id="GO:0016301">
    <property type="term" value="F:kinase activity"/>
    <property type="evidence" value="ECO:0007669"/>
    <property type="project" value="UniProtKB-KW"/>
</dbReference>
<sequence>MREILLDIAKRISFNFNQLQKNFEDWFRSKFENIVSIKESYEETSSCTYEQNYTQFGKEREYLIDLHKRILEKEHHETEDLRILIQNFYNDYDELLRKYRGIIPLDYSTDIIPDKAHAEEGCEIETEILHFFPSNSKRELIIEQTTEIIKHVQEESLSDTPVWIKVTQHKGIK</sequence>
<keyword evidence="1" id="KW-0808">Transferase</keyword>
<dbReference type="OrthoDB" id="9826046at2"/>
<keyword evidence="1" id="KW-0418">Kinase</keyword>
<dbReference type="AlphaFoldDB" id="A0A286U3T4"/>
<evidence type="ECO:0000313" key="1">
    <source>
        <dbReference type="EMBL" id="GAX62793.1"/>
    </source>
</evidence>
<gene>
    <name evidence="1" type="ORF">SCALIN_C43_0049</name>
</gene>
<dbReference type="EMBL" id="BAOS01000043">
    <property type="protein sequence ID" value="GAX62793.1"/>
    <property type="molecule type" value="Genomic_DNA"/>
</dbReference>
<dbReference type="RefSeq" id="WP_096896184.1">
    <property type="nucleotide sequence ID" value="NZ_BAOS01000043.1"/>
</dbReference>
<protein>
    <submittedName>
        <fullName evidence="1">Phosphoenolpyruvate synthase/pyruvate phosphate dikinase</fullName>
    </submittedName>
</protein>
<keyword evidence="2" id="KW-1185">Reference proteome</keyword>
<comment type="caution">
    <text evidence="1">The sequence shown here is derived from an EMBL/GenBank/DDBJ whole genome shotgun (WGS) entry which is preliminary data.</text>
</comment>